<keyword evidence="2" id="KW-1003">Cell membrane</keyword>
<feature type="transmembrane region" description="Helical" evidence="6">
    <location>
        <begin position="84"/>
        <end position="102"/>
    </location>
</feature>
<reference evidence="7" key="1">
    <citation type="submission" date="2020-09" db="EMBL/GenBank/DDBJ databases">
        <title>First Report of a novel Colistin-Resistant species of Enterobacter cloacae complex Producing MCR-5 isolated from hospital sewage water.</title>
        <authorList>
            <person name="Zhou K."/>
        </authorList>
    </citation>
    <scope>NUCLEOTIDE SEQUENCE [LARGE SCALE GENOMIC DNA]</scope>
    <source>
        <strain evidence="7">HSW1412</strain>
    </source>
</reference>
<feature type="transmembrane region" description="Helical" evidence="6">
    <location>
        <begin position="394"/>
        <end position="414"/>
    </location>
</feature>
<dbReference type="GO" id="GO:0005886">
    <property type="term" value="C:plasma membrane"/>
    <property type="evidence" value="ECO:0007669"/>
    <property type="project" value="UniProtKB-SubCell"/>
</dbReference>
<dbReference type="AlphaFoldDB" id="A0A7T0DT59"/>
<feature type="transmembrane region" description="Helical" evidence="6">
    <location>
        <begin position="12"/>
        <end position="32"/>
    </location>
</feature>
<evidence type="ECO:0000256" key="5">
    <source>
        <dbReference type="ARBA" id="ARBA00023136"/>
    </source>
</evidence>
<name>A0A7T0DT59_9ENTR</name>
<feature type="transmembrane region" description="Helical" evidence="6">
    <location>
        <begin position="117"/>
        <end position="138"/>
    </location>
</feature>
<feature type="transmembrane region" description="Helical" evidence="6">
    <location>
        <begin position="336"/>
        <end position="354"/>
    </location>
</feature>
<sequence>MKRFFQVTILSAIYTFIKMIAGFIIGKVVAIYTGPTGVAMLGQVQSLMTIVAGVTTAPVSTGLVRYTAENWQEGKEACAPWWRACFKVTVLLFLLIIPVFILCSKNLSGLLFNDKQYAWLIIFACSVLPFSVLNTLIASVLNGQQYYKQYIFLGMLSVLVSTIFMAVLVISFNLKGALIATALNSAIAGIVLILFCLNKSWFRLKYWWGETDKDKIIKIIKYTLMALVSVASMPVALLCVRNILIANTGWEDAGQWQAVWKISEVYLGVVTIALSTYFLPRLAILKSSLQIKKEVNSTILYVLFITIIMALGIYLFRDLAITILFTDEFRSARELFLFQLLGDVIKIAGFLYAYPLQAQGHTKVFICSEVLFSVLFVIASYSFVAIYGVQGANISYVITYSLYFVFAFVFTNYINLLRDNQN</sequence>
<dbReference type="InterPro" id="IPR002797">
    <property type="entry name" value="Polysacc_synth"/>
</dbReference>
<proteinExistence type="predicted"/>
<keyword evidence="5 6" id="KW-0472">Membrane</keyword>
<dbReference type="Pfam" id="PF01943">
    <property type="entry name" value="Polysacc_synt"/>
    <property type="match status" value="1"/>
</dbReference>
<dbReference type="PANTHER" id="PTHR30250:SF30">
    <property type="entry name" value="LIPID III FLIPPASE"/>
    <property type="match status" value="1"/>
</dbReference>
<feature type="transmembrane region" description="Helical" evidence="6">
    <location>
        <begin position="44"/>
        <end position="64"/>
    </location>
</feature>
<evidence type="ECO:0000256" key="3">
    <source>
        <dbReference type="ARBA" id="ARBA00022692"/>
    </source>
</evidence>
<evidence type="ECO:0000313" key="7">
    <source>
        <dbReference type="EMBL" id="QPJ99038.1"/>
    </source>
</evidence>
<dbReference type="InterPro" id="IPR050833">
    <property type="entry name" value="Poly_Biosynth_Transport"/>
</dbReference>
<keyword evidence="4 6" id="KW-1133">Transmembrane helix</keyword>
<evidence type="ECO:0000256" key="6">
    <source>
        <dbReference type="SAM" id="Phobius"/>
    </source>
</evidence>
<gene>
    <name evidence="7" type="ORF">IDM36_14030</name>
</gene>
<feature type="transmembrane region" description="Helical" evidence="6">
    <location>
        <begin position="150"/>
        <end position="172"/>
    </location>
</feature>
<feature type="transmembrane region" description="Helical" evidence="6">
    <location>
        <begin position="219"/>
        <end position="245"/>
    </location>
</feature>
<dbReference type="PANTHER" id="PTHR30250">
    <property type="entry name" value="PST FAMILY PREDICTED COLANIC ACID TRANSPORTER"/>
    <property type="match status" value="1"/>
</dbReference>
<protein>
    <submittedName>
        <fullName evidence="7">O-antigen translocase</fullName>
    </submittedName>
</protein>
<evidence type="ECO:0000256" key="1">
    <source>
        <dbReference type="ARBA" id="ARBA00004651"/>
    </source>
</evidence>
<feature type="transmembrane region" description="Helical" evidence="6">
    <location>
        <begin position="297"/>
        <end position="316"/>
    </location>
</feature>
<feature type="transmembrane region" description="Helical" evidence="6">
    <location>
        <begin position="265"/>
        <end position="285"/>
    </location>
</feature>
<feature type="transmembrane region" description="Helical" evidence="6">
    <location>
        <begin position="366"/>
        <end position="388"/>
    </location>
</feature>
<dbReference type="EMBL" id="CP061801">
    <property type="protein sequence ID" value="QPJ99038.1"/>
    <property type="molecule type" value="Genomic_DNA"/>
</dbReference>
<dbReference type="InterPro" id="IPR044550">
    <property type="entry name" value="WzxE"/>
</dbReference>
<evidence type="ECO:0000256" key="2">
    <source>
        <dbReference type="ARBA" id="ARBA00022475"/>
    </source>
</evidence>
<dbReference type="GO" id="GO:0009246">
    <property type="term" value="P:enterobacterial common antigen biosynthetic process"/>
    <property type="evidence" value="ECO:0007669"/>
    <property type="project" value="InterPro"/>
</dbReference>
<accession>A0A7T0DT59</accession>
<comment type="subcellular location">
    <subcellularLocation>
        <location evidence="1">Cell membrane</location>
        <topology evidence="1">Multi-pass membrane protein</topology>
    </subcellularLocation>
</comment>
<organism evidence="7">
    <name type="scientific">Enterobacter mori</name>
    <dbReference type="NCBI Taxonomy" id="539813"/>
    <lineage>
        <taxon>Bacteria</taxon>
        <taxon>Pseudomonadati</taxon>
        <taxon>Pseudomonadota</taxon>
        <taxon>Gammaproteobacteria</taxon>
        <taxon>Enterobacterales</taxon>
        <taxon>Enterobacteriaceae</taxon>
        <taxon>Enterobacter</taxon>
    </lineage>
</organism>
<dbReference type="CDD" id="cd13125">
    <property type="entry name" value="MATE_like_10"/>
    <property type="match status" value="1"/>
</dbReference>
<keyword evidence="3 6" id="KW-0812">Transmembrane</keyword>
<feature type="transmembrane region" description="Helical" evidence="6">
    <location>
        <begin position="178"/>
        <end position="198"/>
    </location>
</feature>
<evidence type="ECO:0000256" key="4">
    <source>
        <dbReference type="ARBA" id="ARBA00022989"/>
    </source>
</evidence>